<dbReference type="PANTHER" id="PTHR43591">
    <property type="entry name" value="METHYLTRANSFERASE"/>
    <property type="match status" value="1"/>
</dbReference>
<dbReference type="InterPro" id="IPR013216">
    <property type="entry name" value="Methyltransf_11"/>
</dbReference>
<evidence type="ECO:0000259" key="1">
    <source>
        <dbReference type="Pfam" id="PF08241"/>
    </source>
</evidence>
<sequence length="239" mass="25479">MDTASNQALRRALDLLIDPPADPDTSKGYLDLLGEGSDAPKNAGTIQKWWASPVGSMLYDRAQLLNRRLLAVTRPPVDWLNIPSGGVVLDVGSGPGNVTAALARAAGLDGLALGIDISEPMLARAVAAEAGRQVGFIRADAQRLPFRDETFDAVNSIAVLQLIPDADAALSEMVRVLRPGRRIAVMVPTVGRGPVRLLSKGGARFFGQDEIGDIFEELGLLRVRTKSVGAIQWVRGQKP</sequence>
<dbReference type="OrthoDB" id="3763870at2"/>
<comment type="caution">
    <text evidence="2">The sequence shown here is derived from an EMBL/GenBank/DDBJ whole genome shotgun (WGS) entry which is preliminary data.</text>
</comment>
<dbReference type="EMBL" id="MVHF01000009">
    <property type="protein sequence ID" value="ORA36352.1"/>
    <property type="molecule type" value="Genomic_DNA"/>
</dbReference>
<dbReference type="AlphaFoldDB" id="A0A1X0B200"/>
<keyword evidence="2" id="KW-0489">Methyltransferase</keyword>
<proteinExistence type="predicted"/>
<dbReference type="Pfam" id="PF08241">
    <property type="entry name" value="Methyltransf_11"/>
    <property type="match status" value="1"/>
</dbReference>
<accession>A0A1X0B200</accession>
<organism evidence="2 3">
    <name type="scientific">Mycobacterium aquaticum</name>
    <dbReference type="NCBI Taxonomy" id="1927124"/>
    <lineage>
        <taxon>Bacteria</taxon>
        <taxon>Bacillati</taxon>
        <taxon>Actinomycetota</taxon>
        <taxon>Actinomycetes</taxon>
        <taxon>Mycobacteriales</taxon>
        <taxon>Mycobacteriaceae</taxon>
        <taxon>Mycobacterium</taxon>
    </lineage>
</organism>
<keyword evidence="2" id="KW-0808">Transferase</keyword>
<dbReference type="Gene3D" id="3.40.50.150">
    <property type="entry name" value="Vaccinia Virus protein VP39"/>
    <property type="match status" value="1"/>
</dbReference>
<dbReference type="Proteomes" id="UP000192448">
    <property type="component" value="Unassembled WGS sequence"/>
</dbReference>
<dbReference type="GO" id="GO:0008757">
    <property type="term" value="F:S-adenosylmethionine-dependent methyltransferase activity"/>
    <property type="evidence" value="ECO:0007669"/>
    <property type="project" value="InterPro"/>
</dbReference>
<keyword evidence="3" id="KW-1185">Reference proteome</keyword>
<reference evidence="2 3" key="1">
    <citation type="submission" date="2017-02" db="EMBL/GenBank/DDBJ databases">
        <title>The new phylogeny of genus Mycobacterium.</title>
        <authorList>
            <person name="Tortoli E."/>
            <person name="Trovato A."/>
            <person name="Cirillo D.M."/>
        </authorList>
    </citation>
    <scope>NUCLEOTIDE SEQUENCE [LARGE SCALE GENOMIC DNA]</scope>
    <source>
        <strain evidence="2 3">RW6</strain>
    </source>
</reference>
<protein>
    <submittedName>
        <fullName evidence="2">SAM-dependent methyltransferase</fullName>
    </submittedName>
</protein>
<name>A0A1X0B200_9MYCO</name>
<evidence type="ECO:0000313" key="2">
    <source>
        <dbReference type="EMBL" id="ORA36352.1"/>
    </source>
</evidence>
<dbReference type="CDD" id="cd02440">
    <property type="entry name" value="AdoMet_MTases"/>
    <property type="match status" value="1"/>
</dbReference>
<dbReference type="PANTHER" id="PTHR43591:SF24">
    <property type="entry name" value="2-METHOXY-6-POLYPRENYL-1,4-BENZOQUINOL METHYLASE, MITOCHONDRIAL"/>
    <property type="match status" value="1"/>
</dbReference>
<evidence type="ECO:0000313" key="3">
    <source>
        <dbReference type="Proteomes" id="UP000192448"/>
    </source>
</evidence>
<dbReference type="GO" id="GO:0032259">
    <property type="term" value="P:methylation"/>
    <property type="evidence" value="ECO:0007669"/>
    <property type="project" value="UniProtKB-KW"/>
</dbReference>
<dbReference type="SUPFAM" id="SSF53335">
    <property type="entry name" value="S-adenosyl-L-methionine-dependent methyltransferases"/>
    <property type="match status" value="1"/>
</dbReference>
<gene>
    <name evidence="2" type="ORF">BST13_12465</name>
</gene>
<dbReference type="STRING" id="1927124.BST13_12465"/>
<dbReference type="InterPro" id="IPR029063">
    <property type="entry name" value="SAM-dependent_MTases_sf"/>
</dbReference>
<dbReference type="RefSeq" id="WP_083164198.1">
    <property type="nucleotide sequence ID" value="NZ_MVHF01000009.1"/>
</dbReference>
<feature type="domain" description="Methyltransferase type 11" evidence="1">
    <location>
        <begin position="89"/>
        <end position="183"/>
    </location>
</feature>